<name>A0A9D1S3M2_9MICC</name>
<dbReference type="AlphaFoldDB" id="A0A9D1S3M2"/>
<reference evidence="9" key="1">
    <citation type="journal article" date="2021" name="PeerJ">
        <title>Extensive microbial diversity within the chicken gut microbiome revealed by metagenomics and culture.</title>
        <authorList>
            <person name="Gilroy R."/>
            <person name="Ravi A."/>
            <person name="Getino M."/>
            <person name="Pursley I."/>
            <person name="Horton D.L."/>
            <person name="Alikhan N.F."/>
            <person name="Baker D."/>
            <person name="Gharbi K."/>
            <person name="Hall N."/>
            <person name="Watson M."/>
            <person name="Adriaenssens E.M."/>
            <person name="Foster-Nyarko E."/>
            <person name="Jarju S."/>
            <person name="Secka A."/>
            <person name="Antonio M."/>
            <person name="Oren A."/>
            <person name="Chaudhuri R.R."/>
            <person name="La Ragione R."/>
            <person name="Hildebrand F."/>
            <person name="Pallen M.J."/>
        </authorList>
    </citation>
    <scope>NUCLEOTIDE SEQUENCE</scope>
    <source>
        <strain evidence="9">ChiHejej3B27-3195</strain>
    </source>
</reference>
<dbReference type="GO" id="GO:0035999">
    <property type="term" value="P:tetrahydrofolate interconversion"/>
    <property type="evidence" value="ECO:0007669"/>
    <property type="project" value="UniProtKB-UniRule"/>
</dbReference>
<comment type="similarity">
    <text evidence="7 8">Belongs to the formate--tetrahydrofolate ligase family.</text>
</comment>
<comment type="caution">
    <text evidence="9">The sequence shown here is derived from an EMBL/GenBank/DDBJ whole genome shotgun (WGS) entry which is preliminary data.</text>
</comment>
<feature type="binding site" evidence="8">
    <location>
        <begin position="65"/>
        <end position="72"/>
    </location>
    <ligand>
        <name>ATP</name>
        <dbReference type="ChEBI" id="CHEBI:30616"/>
    </ligand>
</feature>
<dbReference type="Gene3D" id="3.40.50.300">
    <property type="entry name" value="P-loop containing nucleotide triphosphate hydrolases"/>
    <property type="match status" value="1"/>
</dbReference>
<evidence type="ECO:0000256" key="3">
    <source>
        <dbReference type="ARBA" id="ARBA00022598"/>
    </source>
</evidence>
<dbReference type="EMBL" id="DXGD01000194">
    <property type="protein sequence ID" value="HIW99546.1"/>
    <property type="molecule type" value="Genomic_DNA"/>
</dbReference>
<reference evidence="9" key="2">
    <citation type="submission" date="2021-04" db="EMBL/GenBank/DDBJ databases">
        <authorList>
            <person name="Gilroy R."/>
        </authorList>
    </citation>
    <scope>NUCLEOTIDE SEQUENCE</scope>
    <source>
        <strain evidence="9">ChiHejej3B27-3195</strain>
    </source>
</reference>
<dbReference type="EC" id="6.3.4.3" evidence="8"/>
<evidence type="ECO:0000256" key="4">
    <source>
        <dbReference type="ARBA" id="ARBA00022741"/>
    </source>
</evidence>
<sequence>MAQLSDIEIASAADLRPVAEIAGSLGIGESAYAPYGHFIAKVDPRQLADRPPAGKVVLVTALSPTPAGEGKSSMTVGLVDGLNAVGTQAIAALREPSLGPVFGMKGGATGGGYAQVVPMKDINLHFTGDFHAITSANNLLSAVIDNHIHQGNALGIDPRRIDFKRVLDINDRALRETVIGLGGPTEGMPRQENFTITVASEVMAILCLATGLDDLKQRLGRMTIGRTMSRELVTVDDLGVADAMAILLENALRPNLVQTLEGNPAMIHGGPFANIAHGCSSVLATDTARRLADVVVTEAGFGADLGAEKFLDIKAPQADCYPDAVVLVATVRALKLHGGAAQADLRQENLPALEAGLANLQRHVANLRRVGAEPVVAINSFVYDTDAETQALRDWCRAQGLRSAVVTAWSAGGTGARDLAHQVNAALADGGRAGSFYPPGLTLEEKIAAIVTEVYGGAGVDFSAVARRKLAECAEQGWDSLPVCMAKTQYSFSDDPALVGAPEGFRVTVRDLQVRTGAGFVVALTGSIMTMPGLPKVPAAQNMRITSEGTVTGLS</sequence>
<keyword evidence="3 8" id="KW-0436">Ligase</keyword>
<evidence type="ECO:0000256" key="2">
    <source>
        <dbReference type="ARBA" id="ARBA00022563"/>
    </source>
</evidence>
<dbReference type="GO" id="GO:0005524">
    <property type="term" value="F:ATP binding"/>
    <property type="evidence" value="ECO:0007669"/>
    <property type="project" value="UniProtKB-UniRule"/>
</dbReference>
<keyword evidence="5 8" id="KW-0067">ATP-binding</keyword>
<dbReference type="SUPFAM" id="SSF52540">
    <property type="entry name" value="P-loop containing nucleoside triphosphate hydrolases"/>
    <property type="match status" value="1"/>
</dbReference>
<evidence type="ECO:0000256" key="8">
    <source>
        <dbReference type="HAMAP-Rule" id="MF_01543"/>
    </source>
</evidence>
<evidence type="ECO:0000313" key="9">
    <source>
        <dbReference type="EMBL" id="HIW99546.1"/>
    </source>
</evidence>
<comment type="pathway">
    <text evidence="1 8">One-carbon metabolism; tetrahydrofolate interconversion.</text>
</comment>
<dbReference type="Gene3D" id="3.10.410.10">
    <property type="entry name" value="Formyltetrahydrofolate synthetase, domain 3"/>
    <property type="match status" value="1"/>
</dbReference>
<dbReference type="Proteomes" id="UP000824151">
    <property type="component" value="Unassembled WGS sequence"/>
</dbReference>
<dbReference type="InterPro" id="IPR027417">
    <property type="entry name" value="P-loop_NTPase"/>
</dbReference>
<dbReference type="PROSITE" id="PS00722">
    <property type="entry name" value="FTHFS_2"/>
    <property type="match status" value="1"/>
</dbReference>
<dbReference type="FunFam" id="3.10.410.10:FF:000001">
    <property type="entry name" value="Putative formate--tetrahydrofolate ligase"/>
    <property type="match status" value="1"/>
</dbReference>
<dbReference type="Gene3D" id="3.30.1510.10">
    <property type="entry name" value="Domain 2, N(10)-formyltetrahydrofolate synthetase"/>
    <property type="match status" value="1"/>
</dbReference>
<accession>A0A9D1S3M2</accession>
<dbReference type="InterPro" id="IPR020628">
    <property type="entry name" value="Formate_THF_ligase_CS"/>
</dbReference>
<evidence type="ECO:0000256" key="6">
    <source>
        <dbReference type="ARBA" id="ARBA00049033"/>
    </source>
</evidence>
<keyword evidence="2 8" id="KW-0554">One-carbon metabolism</keyword>
<dbReference type="CDD" id="cd00477">
    <property type="entry name" value="FTHFS"/>
    <property type="match status" value="1"/>
</dbReference>
<dbReference type="PROSITE" id="PS00721">
    <property type="entry name" value="FTHFS_1"/>
    <property type="match status" value="1"/>
</dbReference>
<evidence type="ECO:0000313" key="10">
    <source>
        <dbReference type="Proteomes" id="UP000824151"/>
    </source>
</evidence>
<dbReference type="HAMAP" id="MF_01543">
    <property type="entry name" value="FTHFS"/>
    <property type="match status" value="1"/>
</dbReference>
<proteinExistence type="inferred from homology"/>
<keyword evidence="4 8" id="KW-0547">Nucleotide-binding</keyword>
<comment type="catalytic activity">
    <reaction evidence="6 8">
        <text>(6S)-5,6,7,8-tetrahydrofolate + formate + ATP = (6R)-10-formyltetrahydrofolate + ADP + phosphate</text>
        <dbReference type="Rhea" id="RHEA:20221"/>
        <dbReference type="ChEBI" id="CHEBI:15740"/>
        <dbReference type="ChEBI" id="CHEBI:30616"/>
        <dbReference type="ChEBI" id="CHEBI:43474"/>
        <dbReference type="ChEBI" id="CHEBI:57453"/>
        <dbReference type="ChEBI" id="CHEBI:195366"/>
        <dbReference type="ChEBI" id="CHEBI:456216"/>
        <dbReference type="EC" id="6.3.4.3"/>
    </reaction>
</comment>
<organism evidence="9 10">
    <name type="scientific">Candidatus Nesterenkonia stercoripullorum</name>
    <dbReference type="NCBI Taxonomy" id="2838701"/>
    <lineage>
        <taxon>Bacteria</taxon>
        <taxon>Bacillati</taxon>
        <taxon>Actinomycetota</taxon>
        <taxon>Actinomycetes</taxon>
        <taxon>Micrococcales</taxon>
        <taxon>Micrococcaceae</taxon>
        <taxon>Nesterenkonia</taxon>
    </lineage>
</organism>
<dbReference type="InterPro" id="IPR000559">
    <property type="entry name" value="Formate_THF_ligase"/>
</dbReference>
<dbReference type="NCBIfam" id="NF010030">
    <property type="entry name" value="PRK13505.1"/>
    <property type="match status" value="1"/>
</dbReference>
<evidence type="ECO:0000256" key="1">
    <source>
        <dbReference type="ARBA" id="ARBA00004777"/>
    </source>
</evidence>
<dbReference type="Pfam" id="PF01268">
    <property type="entry name" value="FTHFS"/>
    <property type="match status" value="1"/>
</dbReference>
<evidence type="ECO:0000256" key="7">
    <source>
        <dbReference type="ARBA" id="ARBA00061363"/>
    </source>
</evidence>
<dbReference type="FunFam" id="3.30.1510.10:FF:000001">
    <property type="entry name" value="Formate--tetrahydrofolate ligase"/>
    <property type="match status" value="1"/>
</dbReference>
<protein>
    <recommendedName>
        <fullName evidence="8">Formate--tetrahydrofolate ligase</fullName>
        <ecNumber evidence="8">6.3.4.3</ecNumber>
    </recommendedName>
    <alternativeName>
        <fullName evidence="8">Formyltetrahydrofolate synthetase</fullName>
        <shortName evidence="8">FHS</shortName>
        <shortName evidence="8">FTHFS</shortName>
    </alternativeName>
</protein>
<dbReference type="GO" id="GO:0004329">
    <property type="term" value="F:formate-tetrahydrofolate ligase activity"/>
    <property type="evidence" value="ECO:0007669"/>
    <property type="project" value="UniProtKB-UniRule"/>
</dbReference>
<evidence type="ECO:0000256" key="5">
    <source>
        <dbReference type="ARBA" id="ARBA00022840"/>
    </source>
</evidence>
<gene>
    <name evidence="8" type="primary">fhs</name>
    <name evidence="9" type="ORF">H9871_05330</name>
</gene>